<evidence type="ECO:0000256" key="4">
    <source>
        <dbReference type="SAM" id="SignalP"/>
    </source>
</evidence>
<reference evidence="5 6" key="1">
    <citation type="submission" date="2023-04" db="EMBL/GenBank/DDBJ databases">
        <title>A long-awaited taxogenomic arrangement of the family Halomonadaceae.</title>
        <authorList>
            <person name="De La Haba R."/>
            <person name="Chuvochina M."/>
            <person name="Wittouck S."/>
            <person name="Arahal D.R."/>
            <person name="Sanchez-Porro C."/>
            <person name="Hugenholtz P."/>
            <person name="Ventosa A."/>
        </authorList>
    </citation>
    <scope>NUCLEOTIDE SEQUENCE [LARGE SCALE GENOMIC DNA]</scope>
    <source>
        <strain evidence="5 6">DSM 26770</strain>
    </source>
</reference>
<comment type="similarity">
    <text evidence="1">Belongs to the bacterial solute-binding protein 7 family.</text>
</comment>
<dbReference type="NCBIfam" id="TIGR00787">
    <property type="entry name" value="dctP"/>
    <property type="match status" value="1"/>
</dbReference>
<dbReference type="SUPFAM" id="SSF53850">
    <property type="entry name" value="Periplasmic binding protein-like II"/>
    <property type="match status" value="1"/>
</dbReference>
<evidence type="ECO:0000256" key="2">
    <source>
        <dbReference type="ARBA" id="ARBA00022448"/>
    </source>
</evidence>
<dbReference type="PIRSF" id="PIRSF006470">
    <property type="entry name" value="DctB"/>
    <property type="match status" value="1"/>
</dbReference>
<dbReference type="CDD" id="cd13603">
    <property type="entry name" value="PBP2_TRAP_Siap_TeaA_like"/>
    <property type="match status" value="1"/>
</dbReference>
<comment type="caution">
    <text evidence="5">The sequence shown here is derived from an EMBL/GenBank/DDBJ whole genome shotgun (WGS) entry which is preliminary data.</text>
</comment>
<dbReference type="Proteomes" id="UP001251374">
    <property type="component" value="Unassembled WGS sequence"/>
</dbReference>
<keyword evidence="3 4" id="KW-0732">Signal</keyword>
<keyword evidence="6" id="KW-1185">Reference proteome</keyword>
<keyword evidence="2" id="KW-0813">Transport</keyword>
<dbReference type="PANTHER" id="PTHR33376">
    <property type="match status" value="1"/>
</dbReference>
<feature type="chain" id="PRO_5046039019" evidence="4">
    <location>
        <begin position="36"/>
        <end position="343"/>
    </location>
</feature>
<dbReference type="InterPro" id="IPR018389">
    <property type="entry name" value="DctP_fam"/>
</dbReference>
<dbReference type="Gene3D" id="3.40.190.170">
    <property type="entry name" value="Bacterial extracellular solute-binding protein, family 7"/>
    <property type="match status" value="1"/>
</dbReference>
<evidence type="ECO:0000256" key="1">
    <source>
        <dbReference type="ARBA" id="ARBA00009023"/>
    </source>
</evidence>
<evidence type="ECO:0000313" key="6">
    <source>
        <dbReference type="Proteomes" id="UP001251374"/>
    </source>
</evidence>
<dbReference type="InterPro" id="IPR004682">
    <property type="entry name" value="TRAP_DctP"/>
</dbReference>
<proteinExistence type="inferred from homology"/>
<dbReference type="InterPro" id="IPR038404">
    <property type="entry name" value="TRAP_DctP_sf"/>
</dbReference>
<evidence type="ECO:0000313" key="5">
    <source>
        <dbReference type="EMBL" id="MDR5907481.1"/>
    </source>
</evidence>
<sequence>MKQPTSATRFPFASRTLSLAIAGVFVLGVSATAQANDTIRLNIAHIGTDDDHHFHHGFEQFARILNEKSGDRFDVVIHKGTMGGQRENIEQVQEGILDMTSSSLSVLGNFGGSVGVFDLPYMFADREQAYRVLDSEIGQEVAEGLQDSNLRLVSYWENGFRNVTNSRAPIYTPEDLEDLRIRVPESTEYVRTFEALGANPTTISFSELFTALQQGVIDAQENPYGNIWDANLYEVQDYLSVTQHVYAGNGVVINNERFEAYDEEVQQWILEAAAEAGILQRQYVADLEAELRANLEEQGMQINEIEDPNDFIEAAESAYESYFYDDYGRDLIDRIREVARGEG</sequence>
<evidence type="ECO:0000256" key="3">
    <source>
        <dbReference type="ARBA" id="ARBA00022729"/>
    </source>
</evidence>
<name>A0ABU1HJK9_9GAMM</name>
<dbReference type="RefSeq" id="WP_309724873.1">
    <property type="nucleotide sequence ID" value="NZ_JARWAM010000019.1"/>
</dbReference>
<protein>
    <submittedName>
        <fullName evidence="5">TRAP transporter substrate-binding protein</fullName>
    </submittedName>
</protein>
<accession>A0ABU1HJK9</accession>
<dbReference type="NCBIfam" id="NF037995">
    <property type="entry name" value="TRAP_S1"/>
    <property type="match status" value="1"/>
</dbReference>
<feature type="signal peptide" evidence="4">
    <location>
        <begin position="1"/>
        <end position="35"/>
    </location>
</feature>
<organism evidence="5 6">
    <name type="scientific">Franzmannia qiaohouensis</name>
    <dbReference type="NCBI Taxonomy" id="1329370"/>
    <lineage>
        <taxon>Bacteria</taxon>
        <taxon>Pseudomonadati</taxon>
        <taxon>Pseudomonadota</taxon>
        <taxon>Gammaproteobacteria</taxon>
        <taxon>Oceanospirillales</taxon>
        <taxon>Halomonadaceae</taxon>
        <taxon>Franzmannia</taxon>
    </lineage>
</organism>
<dbReference type="Pfam" id="PF03480">
    <property type="entry name" value="DctP"/>
    <property type="match status" value="1"/>
</dbReference>
<dbReference type="PANTHER" id="PTHR33376:SF7">
    <property type="entry name" value="C4-DICARBOXYLATE-BINDING PROTEIN DCTB"/>
    <property type="match status" value="1"/>
</dbReference>
<gene>
    <name evidence="5" type="ORF">QC821_19575</name>
</gene>
<dbReference type="EMBL" id="JARWAM010000019">
    <property type="protein sequence ID" value="MDR5907481.1"/>
    <property type="molecule type" value="Genomic_DNA"/>
</dbReference>